<feature type="transmembrane region" description="Helical" evidence="6">
    <location>
        <begin position="283"/>
        <end position="301"/>
    </location>
</feature>
<reference evidence="8 9" key="1">
    <citation type="submission" date="2022-04" db="EMBL/GenBank/DDBJ databases">
        <title>Genome sequence of soybean root-associated Caulobacter segnis RL271.</title>
        <authorList>
            <person name="Longley R."/>
            <person name="Bonito G."/>
            <person name="Trigodet F."/>
            <person name="Crosson S."/>
            <person name="Fiebig A."/>
        </authorList>
    </citation>
    <scope>NUCLEOTIDE SEQUENCE [LARGE SCALE GENOMIC DNA]</scope>
    <source>
        <strain evidence="8 9">RL271</strain>
    </source>
</reference>
<evidence type="ECO:0000256" key="2">
    <source>
        <dbReference type="ARBA" id="ARBA00022448"/>
    </source>
</evidence>
<keyword evidence="2" id="KW-0813">Transport</keyword>
<keyword evidence="5 6" id="KW-0472">Membrane</keyword>
<dbReference type="EMBL" id="CP096040">
    <property type="protein sequence ID" value="USQ98496.1"/>
    <property type="molecule type" value="Genomic_DNA"/>
</dbReference>
<keyword evidence="4 6" id="KW-1133">Transmembrane helix</keyword>
<keyword evidence="3 6" id="KW-0812">Transmembrane</keyword>
<dbReference type="Proteomes" id="UP001057520">
    <property type="component" value="Chromosome"/>
</dbReference>
<keyword evidence="9" id="KW-1185">Reference proteome</keyword>
<name>A0ABY5A2Y3_9CAUL</name>
<dbReference type="InterPro" id="IPR014738">
    <property type="entry name" value="Citrate_transporter"/>
</dbReference>
<gene>
    <name evidence="8" type="ORF">MZV50_03615</name>
</gene>
<proteinExistence type="predicted"/>
<dbReference type="Pfam" id="PF03600">
    <property type="entry name" value="CitMHS"/>
    <property type="match status" value="1"/>
</dbReference>
<evidence type="ECO:0000259" key="7">
    <source>
        <dbReference type="Pfam" id="PF03600"/>
    </source>
</evidence>
<feature type="transmembrane region" description="Helical" evidence="6">
    <location>
        <begin position="313"/>
        <end position="333"/>
    </location>
</feature>
<evidence type="ECO:0000256" key="5">
    <source>
        <dbReference type="ARBA" id="ARBA00023136"/>
    </source>
</evidence>
<sequence length="431" mass="44853">MVVTFMTLIMTKRMSAVAALLIVPVVFGLLAGAGAGLGEMMVKGVLQVAPTTLMLSFAVLYFAVMMDAGLFEPLVRKVLSIVGEDPLRISLGTAILATVVSLDGDGTTTALIVITAFLPVYRRVGMNPLILATLLGLSNALMNYVPWGGPAARAAAAVHVDLAQVVGPMLPAAGVGLLAVFGLAWHFGRAERRRLADRTAPAADDVTPVAVLAAAKAIEVERDIRRPRLFWFNLVLTLVLILGMVSGLAPLPVLMMSAFAIAITVNYPVLKDQKARIAAHADNVVNIVVLLFAAGAFTGILNGAGMADGMAKAALSVIPPSVGPYLAPITALVSMPLTFVMSNDAYYFGVVPVVAQTAASFGVEPVEIARAALIGQPVHSLSPLLAPIYLACGLLGVDVADAQRFSLKWAVAICLVVLVAALAMGAFPLRA</sequence>
<evidence type="ECO:0000313" key="9">
    <source>
        <dbReference type="Proteomes" id="UP001057520"/>
    </source>
</evidence>
<feature type="domain" description="Citrate transporter-like" evidence="7">
    <location>
        <begin position="6"/>
        <end position="375"/>
    </location>
</feature>
<feature type="transmembrane region" description="Helical" evidence="6">
    <location>
        <begin position="48"/>
        <end position="71"/>
    </location>
</feature>
<evidence type="ECO:0000256" key="4">
    <source>
        <dbReference type="ARBA" id="ARBA00022989"/>
    </source>
</evidence>
<feature type="transmembrane region" description="Helical" evidence="6">
    <location>
        <begin position="230"/>
        <end position="263"/>
    </location>
</feature>
<evidence type="ECO:0000256" key="6">
    <source>
        <dbReference type="SAM" id="Phobius"/>
    </source>
</evidence>
<evidence type="ECO:0000256" key="1">
    <source>
        <dbReference type="ARBA" id="ARBA00004141"/>
    </source>
</evidence>
<evidence type="ECO:0000313" key="8">
    <source>
        <dbReference type="EMBL" id="USQ98496.1"/>
    </source>
</evidence>
<evidence type="ECO:0000256" key="3">
    <source>
        <dbReference type="ARBA" id="ARBA00022692"/>
    </source>
</evidence>
<protein>
    <submittedName>
        <fullName evidence="8">Citrate:proton symporter</fullName>
    </submittedName>
</protein>
<organism evidence="8 9">
    <name type="scientific">Caulobacter segnis</name>
    <dbReference type="NCBI Taxonomy" id="88688"/>
    <lineage>
        <taxon>Bacteria</taxon>
        <taxon>Pseudomonadati</taxon>
        <taxon>Pseudomonadota</taxon>
        <taxon>Alphaproteobacteria</taxon>
        <taxon>Caulobacterales</taxon>
        <taxon>Caulobacteraceae</taxon>
        <taxon>Caulobacter</taxon>
    </lineage>
</organism>
<accession>A0ABY5A2Y3</accession>
<feature type="transmembrane region" description="Helical" evidence="6">
    <location>
        <begin position="409"/>
        <end position="429"/>
    </location>
</feature>
<dbReference type="NCBIfam" id="TIGR00784">
    <property type="entry name" value="citMHS"/>
    <property type="match status" value="1"/>
</dbReference>
<feature type="transmembrane region" description="Helical" evidence="6">
    <location>
        <begin position="169"/>
        <end position="188"/>
    </location>
</feature>
<comment type="subcellular location">
    <subcellularLocation>
        <location evidence="1">Membrane</location>
        <topology evidence="1">Multi-pass membrane protein</topology>
    </subcellularLocation>
</comment>
<dbReference type="InterPro" id="IPR004680">
    <property type="entry name" value="Cit_transptr-like_dom"/>
</dbReference>
<feature type="transmembrane region" description="Helical" evidence="6">
    <location>
        <begin position="129"/>
        <end position="149"/>
    </location>
</feature>